<gene>
    <name evidence="2" type="ORF">NDU88_006983</name>
</gene>
<keyword evidence="1" id="KW-0812">Transmembrane</keyword>
<dbReference type="AlphaFoldDB" id="A0AAV7NTN1"/>
<feature type="transmembrane region" description="Helical" evidence="1">
    <location>
        <begin position="122"/>
        <end position="140"/>
    </location>
</feature>
<dbReference type="EMBL" id="JANPWB010000012">
    <property type="protein sequence ID" value="KAJ1118796.1"/>
    <property type="molecule type" value="Genomic_DNA"/>
</dbReference>
<keyword evidence="1" id="KW-1133">Transmembrane helix</keyword>
<evidence type="ECO:0000313" key="3">
    <source>
        <dbReference type="Proteomes" id="UP001066276"/>
    </source>
</evidence>
<sequence>MSTSSMAVNVSSPLTVCSLAASAGLDFAQLGFQKKGLHSVVSAARVKRNYTRGRAACTSRFLSVPDARVGARGTEDAEKTAVGGGEVERSAARCWGDYLDILIYAVTEAENKRRFVHLQTCFGSWFLLFSILYVATSCGLNHPRISVTRVCLVFF</sequence>
<name>A0AAV7NTN1_PLEWA</name>
<protein>
    <submittedName>
        <fullName evidence="2">Uncharacterized protein</fullName>
    </submittedName>
</protein>
<reference evidence="2" key="1">
    <citation type="journal article" date="2022" name="bioRxiv">
        <title>Sequencing and chromosome-scale assembly of the giantPleurodeles waltlgenome.</title>
        <authorList>
            <person name="Brown T."/>
            <person name="Elewa A."/>
            <person name="Iarovenko S."/>
            <person name="Subramanian E."/>
            <person name="Araus A.J."/>
            <person name="Petzold A."/>
            <person name="Susuki M."/>
            <person name="Suzuki K.-i.T."/>
            <person name="Hayashi T."/>
            <person name="Toyoda A."/>
            <person name="Oliveira C."/>
            <person name="Osipova E."/>
            <person name="Leigh N.D."/>
            <person name="Simon A."/>
            <person name="Yun M.H."/>
        </authorList>
    </citation>
    <scope>NUCLEOTIDE SEQUENCE</scope>
    <source>
        <strain evidence="2">20211129_DDA</strain>
        <tissue evidence="2">Liver</tissue>
    </source>
</reference>
<evidence type="ECO:0000313" key="2">
    <source>
        <dbReference type="EMBL" id="KAJ1118796.1"/>
    </source>
</evidence>
<dbReference type="Proteomes" id="UP001066276">
    <property type="component" value="Chromosome 8"/>
</dbReference>
<keyword evidence="1" id="KW-0472">Membrane</keyword>
<keyword evidence="3" id="KW-1185">Reference proteome</keyword>
<comment type="caution">
    <text evidence="2">The sequence shown here is derived from an EMBL/GenBank/DDBJ whole genome shotgun (WGS) entry which is preliminary data.</text>
</comment>
<organism evidence="2 3">
    <name type="scientific">Pleurodeles waltl</name>
    <name type="common">Iberian ribbed newt</name>
    <dbReference type="NCBI Taxonomy" id="8319"/>
    <lineage>
        <taxon>Eukaryota</taxon>
        <taxon>Metazoa</taxon>
        <taxon>Chordata</taxon>
        <taxon>Craniata</taxon>
        <taxon>Vertebrata</taxon>
        <taxon>Euteleostomi</taxon>
        <taxon>Amphibia</taxon>
        <taxon>Batrachia</taxon>
        <taxon>Caudata</taxon>
        <taxon>Salamandroidea</taxon>
        <taxon>Salamandridae</taxon>
        <taxon>Pleurodelinae</taxon>
        <taxon>Pleurodeles</taxon>
    </lineage>
</organism>
<evidence type="ECO:0000256" key="1">
    <source>
        <dbReference type="SAM" id="Phobius"/>
    </source>
</evidence>
<proteinExistence type="predicted"/>
<accession>A0AAV7NTN1</accession>